<dbReference type="NCBIfam" id="TIGR00518">
    <property type="entry name" value="alaDH"/>
    <property type="match status" value="1"/>
</dbReference>
<dbReference type="GO" id="GO:0005886">
    <property type="term" value="C:plasma membrane"/>
    <property type="evidence" value="ECO:0007669"/>
    <property type="project" value="TreeGrafter"/>
</dbReference>
<dbReference type="Gene3D" id="3.40.50.720">
    <property type="entry name" value="NAD(P)-binding Rossmann-like Domain"/>
    <property type="match status" value="2"/>
</dbReference>
<dbReference type="EC" id="1.4.1.1" evidence="3 8"/>
<evidence type="ECO:0000256" key="2">
    <source>
        <dbReference type="ARBA" id="ARBA00005689"/>
    </source>
</evidence>
<dbReference type="SMART" id="SM01003">
    <property type="entry name" value="AlaDh_PNT_N"/>
    <property type="match status" value="1"/>
</dbReference>
<evidence type="ECO:0000256" key="10">
    <source>
        <dbReference type="PIRSR" id="PIRSR000183-2"/>
    </source>
</evidence>
<comment type="similarity">
    <text evidence="2 8">Belongs to the AlaDH/PNT family.</text>
</comment>
<dbReference type="Pfam" id="PF05222">
    <property type="entry name" value="AlaDh_PNT_N"/>
    <property type="match status" value="1"/>
</dbReference>
<feature type="binding site" evidence="11">
    <location>
        <position position="202"/>
    </location>
    <ligand>
        <name>NAD(+)</name>
        <dbReference type="ChEBI" id="CHEBI:57540"/>
    </ligand>
</feature>
<dbReference type="FunFam" id="3.40.50.720:FF:000049">
    <property type="entry name" value="Alanine dehydrogenase"/>
    <property type="match status" value="1"/>
</dbReference>
<feature type="domain" description="Alanine dehydrogenase/pyridine nucleotide transhydrogenase NAD(H)-binding" evidence="12">
    <location>
        <begin position="153"/>
        <end position="301"/>
    </location>
</feature>
<feature type="binding site" evidence="11">
    <location>
        <begin position="243"/>
        <end position="244"/>
    </location>
    <ligand>
        <name>NAD(+)</name>
        <dbReference type="ChEBI" id="CHEBI:57540"/>
    </ligand>
</feature>
<evidence type="ECO:0000256" key="11">
    <source>
        <dbReference type="PIRSR" id="PIRSR000183-3"/>
    </source>
</evidence>
<dbReference type="Proteomes" id="UP000515734">
    <property type="component" value="Chromosome"/>
</dbReference>
<feature type="binding site" evidence="11">
    <location>
        <position position="224"/>
    </location>
    <ligand>
        <name>NAD(+)</name>
        <dbReference type="ChEBI" id="CHEBI:57540"/>
    </ligand>
</feature>
<gene>
    <name evidence="14" type="primary">ald</name>
    <name evidence="14" type="ORF">NIIDNTM18_20590</name>
</gene>
<dbReference type="PANTHER" id="PTHR42795:SF1">
    <property type="entry name" value="ALANINE DEHYDROGENASE"/>
    <property type="match status" value="1"/>
</dbReference>
<dbReference type="InterPro" id="IPR036291">
    <property type="entry name" value="NAD(P)-bd_dom_sf"/>
</dbReference>
<proteinExistence type="inferred from homology"/>
<evidence type="ECO:0000256" key="8">
    <source>
        <dbReference type="PIRNR" id="PIRNR000183"/>
    </source>
</evidence>
<comment type="pathway">
    <text evidence="1 8">Amino-acid degradation; L-alanine degradation via dehydrogenase pathway; NH(3) and pyruvate from L-alanine: step 1/1.</text>
</comment>
<evidence type="ECO:0000256" key="4">
    <source>
        <dbReference type="ARBA" id="ARBA00023002"/>
    </source>
</evidence>
<protein>
    <recommendedName>
        <fullName evidence="7 8">Alanine dehydrogenase</fullName>
        <ecNumber evidence="3 8">1.4.1.1</ecNumber>
    </recommendedName>
</protein>
<feature type="domain" description="Alanine dehydrogenase/pyridine nucleotide transhydrogenase N-terminal" evidence="13">
    <location>
        <begin position="4"/>
        <end position="141"/>
    </location>
</feature>
<keyword evidence="5 8" id="KW-0520">NAD</keyword>
<feature type="binding site" evidence="10">
    <location>
        <position position="15"/>
    </location>
    <ligand>
        <name>substrate</name>
    </ligand>
</feature>
<dbReference type="InterPro" id="IPR007886">
    <property type="entry name" value="AlaDH/PNT_N"/>
</dbReference>
<feature type="binding site" evidence="11">
    <location>
        <position position="138"/>
    </location>
    <ligand>
        <name>NAD(+)</name>
        <dbReference type="ChEBI" id="CHEBI:57540"/>
    </ligand>
</feature>
<keyword evidence="11" id="KW-0547">Nucleotide-binding</keyword>
<dbReference type="SUPFAM" id="SSF51735">
    <property type="entry name" value="NAD(P)-binding Rossmann-fold domains"/>
    <property type="match status" value="1"/>
</dbReference>
<evidence type="ECO:0000256" key="5">
    <source>
        <dbReference type="ARBA" id="ARBA00023027"/>
    </source>
</evidence>
<evidence type="ECO:0000256" key="9">
    <source>
        <dbReference type="PIRSR" id="PIRSR000183-1"/>
    </source>
</evidence>
<dbReference type="CDD" id="cd05305">
    <property type="entry name" value="L-AlaDH"/>
    <property type="match status" value="1"/>
</dbReference>
<dbReference type="InterPro" id="IPR008142">
    <property type="entry name" value="AlaDH/PNT_CS1"/>
</dbReference>
<sequence>MRVGVPTEIKNNEYRVAITPAGVAELANRGHEVLIQSGAGDGSAISDADFKAAGAQLVAGADEVWGEADLLLKVKEPIEAEYSRMREGQTLFTYLHLAASKPCTDALLSSRTTSIAYETVQTAGPDGSVALPLLAPMSEVAGRLSAQVGAYHLMRTQGGRGALMGGVPGVAPANVVVIGGGVAGYNAARIAKGMGAHVTVFDLNINTLRKIDNENSGAIETRYSTTLELDEAVKSADLVIGAVLIPGAKAPKLVTNSTVAHMRSGAVLVDIAIDQGGCFEDSRPTTHDDPTFTVHDTVFYCVANMPGAVPRTSTFALTNATMPYVLKLADKGWQAACRSDAALAKGLSTHAGALLNEQVAADLDLPFTDPATVLA</sequence>
<dbReference type="PROSITE" id="PS00836">
    <property type="entry name" value="ALADH_PNT_1"/>
    <property type="match status" value="1"/>
</dbReference>
<feature type="binding site" evidence="10">
    <location>
        <position position="75"/>
    </location>
    <ligand>
        <name>substrate</name>
    </ligand>
</feature>
<evidence type="ECO:0000313" key="14">
    <source>
        <dbReference type="EMBL" id="BCI52781.1"/>
    </source>
</evidence>
<dbReference type="InterPro" id="IPR008143">
    <property type="entry name" value="Ala_DH/PNT_CS2"/>
</dbReference>
<feature type="active site" description="Proton donor/acceptor" evidence="9">
    <location>
        <position position="274"/>
    </location>
</feature>
<evidence type="ECO:0000259" key="12">
    <source>
        <dbReference type="SMART" id="SM01002"/>
    </source>
</evidence>
<evidence type="ECO:0000259" key="13">
    <source>
        <dbReference type="SMART" id="SM01003"/>
    </source>
</evidence>
<dbReference type="PROSITE" id="PS00837">
    <property type="entry name" value="ALADH_PNT_2"/>
    <property type="match status" value="1"/>
</dbReference>
<dbReference type="RefSeq" id="WP_185295554.1">
    <property type="nucleotide sequence ID" value="NZ_AP023287.1"/>
</dbReference>
<evidence type="ECO:0000313" key="15">
    <source>
        <dbReference type="Proteomes" id="UP000515734"/>
    </source>
</evidence>
<dbReference type="SMART" id="SM01002">
    <property type="entry name" value="AlaDh_PNT_C"/>
    <property type="match status" value="1"/>
</dbReference>
<dbReference type="InterPro" id="IPR008141">
    <property type="entry name" value="Ala_DH"/>
</dbReference>
<feature type="binding site" evidence="11">
    <location>
        <begin position="271"/>
        <end position="274"/>
    </location>
    <ligand>
        <name>NAD(+)</name>
        <dbReference type="ChEBI" id="CHEBI:57540"/>
    </ligand>
</feature>
<accession>A0A6S6P5A4</accession>
<feature type="active site" description="Proton donor/acceptor" evidence="9">
    <location>
        <position position="96"/>
    </location>
</feature>
<dbReference type="Pfam" id="PF01262">
    <property type="entry name" value="AlaDh_PNT_C"/>
    <property type="match status" value="1"/>
</dbReference>
<dbReference type="AlphaFoldDB" id="A0A6S6P5A4"/>
<comment type="function">
    <text evidence="8">Catalyzes the reversible reductive amination of pyruvate to L-alanine.</text>
</comment>
<name>A0A6S6P5A4_9MYCO</name>
<reference evidence="14 15" key="1">
    <citation type="submission" date="2020-07" db="EMBL/GenBank/DDBJ databases">
        <title>Complete genome sequence of Mycolicibacterium litorale like strain isolated from cardiac implantable electronic device infection.</title>
        <authorList>
            <person name="Fukano H."/>
            <person name="Miyama H."/>
            <person name="Hoshino Y."/>
        </authorList>
    </citation>
    <scope>NUCLEOTIDE SEQUENCE [LARGE SCALE GENOMIC DNA]</scope>
    <source>
        <strain evidence="14 15">NIIDNTM18</strain>
    </source>
</reference>
<dbReference type="PIRSF" id="PIRSF000183">
    <property type="entry name" value="Alanine_dh"/>
    <property type="match status" value="1"/>
</dbReference>
<evidence type="ECO:0000256" key="1">
    <source>
        <dbReference type="ARBA" id="ARBA00005206"/>
    </source>
</evidence>
<evidence type="ECO:0000256" key="3">
    <source>
        <dbReference type="ARBA" id="ARBA00012897"/>
    </source>
</evidence>
<feature type="binding site" evidence="11">
    <location>
        <begin position="302"/>
        <end position="305"/>
    </location>
    <ligand>
        <name>NAD(+)</name>
        <dbReference type="ChEBI" id="CHEBI:57540"/>
    </ligand>
</feature>
<feature type="binding site" evidence="11">
    <location>
        <position position="283"/>
    </location>
    <ligand>
        <name>NAD(+)</name>
        <dbReference type="ChEBI" id="CHEBI:57540"/>
    </ligand>
</feature>
<dbReference type="EMBL" id="AP023287">
    <property type="protein sequence ID" value="BCI52781.1"/>
    <property type="molecule type" value="Genomic_DNA"/>
</dbReference>
<evidence type="ECO:0000256" key="6">
    <source>
        <dbReference type="ARBA" id="ARBA00065528"/>
    </source>
</evidence>
<dbReference type="InterPro" id="IPR007698">
    <property type="entry name" value="AlaDH/PNT_NAD(H)-bd"/>
</dbReference>
<evidence type="ECO:0000256" key="7">
    <source>
        <dbReference type="ARBA" id="ARBA00072341"/>
    </source>
</evidence>
<dbReference type="GO" id="GO:0000166">
    <property type="term" value="F:nucleotide binding"/>
    <property type="evidence" value="ECO:0007669"/>
    <property type="project" value="UniProtKB-KW"/>
</dbReference>
<dbReference type="GO" id="GO:0000286">
    <property type="term" value="F:alanine dehydrogenase activity"/>
    <property type="evidence" value="ECO:0007669"/>
    <property type="project" value="UniProtKB-UniRule"/>
</dbReference>
<dbReference type="GO" id="GO:0042853">
    <property type="term" value="P:L-alanine catabolic process"/>
    <property type="evidence" value="ECO:0007669"/>
    <property type="project" value="UniProtKB-UniPathway"/>
</dbReference>
<dbReference type="UniPathway" id="UPA00527">
    <property type="reaction ID" value="UER00585"/>
</dbReference>
<organism evidence="14 15">
    <name type="scientific">Mycolicibacterium litorale</name>
    <dbReference type="NCBI Taxonomy" id="758802"/>
    <lineage>
        <taxon>Bacteria</taxon>
        <taxon>Bacillati</taxon>
        <taxon>Actinomycetota</taxon>
        <taxon>Actinomycetes</taxon>
        <taxon>Mycobacteriales</taxon>
        <taxon>Mycobacteriaceae</taxon>
        <taxon>Mycolicibacterium</taxon>
    </lineage>
</organism>
<comment type="catalytic activity">
    <reaction evidence="8">
        <text>L-alanine + NAD(+) + H2O = pyruvate + NH4(+) + NADH + H(+)</text>
        <dbReference type="Rhea" id="RHEA:18405"/>
        <dbReference type="ChEBI" id="CHEBI:15361"/>
        <dbReference type="ChEBI" id="CHEBI:15377"/>
        <dbReference type="ChEBI" id="CHEBI:15378"/>
        <dbReference type="ChEBI" id="CHEBI:28938"/>
        <dbReference type="ChEBI" id="CHEBI:57540"/>
        <dbReference type="ChEBI" id="CHEBI:57945"/>
        <dbReference type="ChEBI" id="CHEBI:57972"/>
        <dbReference type="EC" id="1.4.1.1"/>
    </reaction>
</comment>
<dbReference type="SUPFAM" id="SSF52283">
    <property type="entry name" value="Formate/glycerate dehydrogenase catalytic domain-like"/>
    <property type="match status" value="1"/>
</dbReference>
<keyword evidence="4 8" id="KW-0560">Oxidoreductase</keyword>
<dbReference type="PANTHER" id="PTHR42795">
    <property type="entry name" value="ALANINE DEHYDROGENASE"/>
    <property type="match status" value="1"/>
</dbReference>
<comment type="subunit">
    <text evidence="6">Homohexamer. Trimer of dimers.</text>
</comment>